<proteinExistence type="predicted"/>
<dbReference type="Proteomes" id="UP001302349">
    <property type="component" value="Chromosome"/>
</dbReference>
<evidence type="ECO:0000313" key="4">
    <source>
        <dbReference type="Proteomes" id="UP001302349"/>
    </source>
</evidence>
<evidence type="ECO:0000256" key="1">
    <source>
        <dbReference type="SAM" id="MobiDB-lite"/>
    </source>
</evidence>
<keyword evidence="4" id="KW-1185">Reference proteome</keyword>
<name>A0ABZ0ILR4_9BACT</name>
<dbReference type="RefSeq" id="WP_317487921.1">
    <property type="nucleotide sequence ID" value="NZ_CP136051.1"/>
</dbReference>
<gene>
    <name evidence="3" type="ORF">RT717_18770</name>
</gene>
<feature type="domain" description="LPS-assembly protein LptD central" evidence="2">
    <location>
        <begin position="252"/>
        <end position="731"/>
    </location>
</feature>
<organism evidence="3 4">
    <name type="scientific">Imperialibacter roseus</name>
    <dbReference type="NCBI Taxonomy" id="1324217"/>
    <lineage>
        <taxon>Bacteria</taxon>
        <taxon>Pseudomonadati</taxon>
        <taxon>Bacteroidota</taxon>
        <taxon>Cytophagia</taxon>
        <taxon>Cytophagales</taxon>
        <taxon>Flammeovirgaceae</taxon>
        <taxon>Imperialibacter</taxon>
    </lineage>
</organism>
<dbReference type="PANTHER" id="PTHR30189">
    <property type="entry name" value="LPS-ASSEMBLY PROTEIN"/>
    <property type="match status" value="1"/>
</dbReference>
<reference evidence="3 4" key="1">
    <citation type="journal article" date="2023" name="Microbiol. Resour. Announc.">
        <title>Complete Genome Sequence of Imperialibacter roseus strain P4T.</title>
        <authorList>
            <person name="Tizabi D.R."/>
            <person name="Bachvaroff T."/>
            <person name="Hill R.T."/>
        </authorList>
    </citation>
    <scope>NUCLEOTIDE SEQUENCE [LARGE SCALE GENOMIC DNA]</scope>
    <source>
        <strain evidence="3 4">P4T</strain>
    </source>
</reference>
<dbReference type="EMBL" id="CP136051">
    <property type="protein sequence ID" value="WOK05129.1"/>
    <property type="molecule type" value="Genomic_DNA"/>
</dbReference>
<accession>A0ABZ0ILR4</accession>
<sequence length="922" mass="103857">MLSIKNALLLAIGIIISTWGHGQNLGQKSGQDSVAIGEQLPILKGDTLVPKPEQRFLGSDTLSLPGSDFFQNMDIDSLVNEQLAADTLKSDSAKVAKEIPKSDIETAIKYEAADSIFLDVNTQRVMLYGEGKINYGKIELQGSRIDIDWPTNTIKANYTTDSLGKKVGVPVFTEGDESYNAQDMTYNFKTRKALVNGIVTQQGDAYMHGEKVKMNASSELFIRNAKYTTCNLEDPHFHIASSKLKVIPGNKVVSGHFNLHFRSIPTPLGFAFGMFPQPKKKVSGVLVPKYGEERRRGFFLKDGGYYFAINDYMDLALTAQVFSKGSYGATSDFRYKKRYAFNGNMNLSYNRNKGENEEDSLSTKDYWIRWSHTPETKGTFRISSSVNAGSSTYSQNNYQSVQFNTNSQFNSSVSMSKTFTGTPFNASLNFRQSQNVQTKSMTISAPEFTLNTNRFFPLAWITSGNASVLDKLSVSHNFSLKNEFNNTNPNYNANIDGSEQYLPVNSDNLPGMLRNSKNGGRHSVPISTTFNVLKFISVSPSFNYTEWWYLKELNRRWDDEQKEVVTDTVRGFSRAGSYSFGTGFSTRLYGMVFVKGEKVEAIRHVITPTISLSYSPDFSEERFGVYQNVQSDSLGRTKLYSKYDGFVFGGPGLGKSGSIGFSLNNNFEMKVRDRKDSTQEFKKVKLLDNLSISSGYNLLADSFNLSTIGFTTRTLLFNKLDINYRMTLDPYLYVLDSTTNTGGVRKVYQTKVDEYTWNHGQGIGNLSNASIALSTSLNPKAQKEQNKDKESEFGTEEEKDYIRTHPDQYVDFNIPWDLRLSYNVDFRKTGFADPVVTQSFTMNGNTSITENTKITFSSGYDFKNKEITQTRLGIIRDIHCWELSVDWTPFGRFTSYSVTLRAKSALLQDLKLSKQRSFFDSF</sequence>
<evidence type="ECO:0000259" key="2">
    <source>
        <dbReference type="Pfam" id="PF19838"/>
    </source>
</evidence>
<dbReference type="InterPro" id="IPR050218">
    <property type="entry name" value="LptD"/>
</dbReference>
<dbReference type="PANTHER" id="PTHR30189:SF1">
    <property type="entry name" value="LPS-ASSEMBLY PROTEIN LPTD"/>
    <property type="match status" value="1"/>
</dbReference>
<feature type="compositionally biased region" description="Basic and acidic residues" evidence="1">
    <location>
        <begin position="781"/>
        <end position="792"/>
    </location>
</feature>
<dbReference type="InterPro" id="IPR045659">
    <property type="entry name" value="LptD_2"/>
</dbReference>
<protein>
    <submittedName>
        <fullName evidence="3">LPS assembly protein LptD</fullName>
    </submittedName>
</protein>
<feature type="region of interest" description="Disordered" evidence="1">
    <location>
        <begin position="777"/>
        <end position="798"/>
    </location>
</feature>
<dbReference type="Pfam" id="PF19838">
    <property type="entry name" value="LptD_2"/>
    <property type="match status" value="1"/>
</dbReference>
<evidence type="ECO:0000313" key="3">
    <source>
        <dbReference type="EMBL" id="WOK05129.1"/>
    </source>
</evidence>